<reference evidence="1 2" key="1">
    <citation type="journal article" date="2020" name="G3 (Bethesda)">
        <title>CeMbio - The Caenorhabditis elegans Microbiome Resource.</title>
        <authorList>
            <person name="Dirksen P."/>
            <person name="Assie A."/>
            <person name="Zimmermann J."/>
            <person name="Zhang F."/>
            <person name="Tietje A.M."/>
            <person name="Marsh S.A."/>
            <person name="Felix M.A."/>
            <person name="Shapira M."/>
            <person name="Kaleta C."/>
            <person name="Schulenburg H."/>
            <person name="Samuel B."/>
        </authorList>
    </citation>
    <scope>NUCLEOTIDE SEQUENCE [LARGE SCALE GENOMIC DNA]</scope>
    <source>
        <strain evidence="1 2">MSPm1</strain>
    </source>
</reference>
<dbReference type="Proteomes" id="UP000515276">
    <property type="component" value="Chromosome"/>
</dbReference>
<organism evidence="1 2">
    <name type="scientific">Pseudomonas berkeleyensis</name>
    <dbReference type="NCBI Taxonomy" id="2726956"/>
    <lineage>
        <taxon>Bacteria</taxon>
        <taxon>Pseudomonadati</taxon>
        <taxon>Pseudomonadota</taxon>
        <taxon>Gammaproteobacteria</taxon>
        <taxon>Pseudomonadales</taxon>
        <taxon>Pseudomonadaceae</taxon>
        <taxon>Pseudomonas</taxon>
    </lineage>
</organism>
<accession>A0A7G5DSI1</accession>
<proteinExistence type="predicted"/>
<dbReference type="AlphaFoldDB" id="A0A7G5DSI1"/>
<dbReference type="EMBL" id="CP059139">
    <property type="protein sequence ID" value="QMV64706.1"/>
    <property type="molecule type" value="Genomic_DNA"/>
</dbReference>
<keyword evidence="2" id="KW-1185">Reference proteome</keyword>
<sequence>MHRCIRQRLPCGKRYRWEFERGTEQLVLDAPGSLSLDDNDLLVETAGS</sequence>
<gene>
    <name evidence="1" type="ORF">HS968_06500</name>
</gene>
<protein>
    <submittedName>
        <fullName evidence="1">Uncharacterized protein</fullName>
    </submittedName>
</protein>
<dbReference type="RefSeq" id="WP_182370639.1">
    <property type="nucleotide sequence ID" value="NZ_CP059139.1"/>
</dbReference>
<name>A0A7G5DSI1_9PSED</name>
<evidence type="ECO:0000313" key="1">
    <source>
        <dbReference type="EMBL" id="QMV64706.1"/>
    </source>
</evidence>
<evidence type="ECO:0000313" key="2">
    <source>
        <dbReference type="Proteomes" id="UP000515276"/>
    </source>
</evidence>